<keyword evidence="2" id="KW-0418">Kinase</keyword>
<keyword evidence="2" id="KW-0808">Transferase</keyword>
<evidence type="ECO:0000313" key="3">
    <source>
        <dbReference type="Proteomes" id="UP000824019"/>
    </source>
</evidence>
<name>A0A9E1F2U1_9BACT</name>
<feature type="non-terminal residue" evidence="2">
    <location>
        <position position="141"/>
    </location>
</feature>
<dbReference type="InterPro" id="IPR011611">
    <property type="entry name" value="PfkB_dom"/>
</dbReference>
<accession>A0A9E1F2U1</accession>
<sequence>MAKRVKILVVGDLMLDHYIWGSCERISPEAPVQVVKINNETYTLGGAGNVVRNLLSLGANVSVASVLGDDEAGKKIKEKLAELNVKDELILTEKGRESSIKSRIMASHQQVVRIDKESVVKINLEDELVLKVKENLANFKA</sequence>
<dbReference type="PANTHER" id="PTHR46969:SF1">
    <property type="entry name" value="BIFUNCTIONAL PROTEIN HLDE"/>
    <property type="match status" value="1"/>
</dbReference>
<organism evidence="2 3">
    <name type="scientific">Campylobacter concisus</name>
    <dbReference type="NCBI Taxonomy" id="199"/>
    <lineage>
        <taxon>Bacteria</taxon>
        <taxon>Pseudomonadati</taxon>
        <taxon>Campylobacterota</taxon>
        <taxon>Epsilonproteobacteria</taxon>
        <taxon>Campylobacterales</taxon>
        <taxon>Campylobacteraceae</taxon>
        <taxon>Campylobacter</taxon>
    </lineage>
</organism>
<proteinExistence type="predicted"/>
<dbReference type="PANTHER" id="PTHR46969">
    <property type="entry name" value="BIFUNCTIONAL PROTEIN HLDE"/>
    <property type="match status" value="1"/>
</dbReference>
<dbReference type="GO" id="GO:0033785">
    <property type="term" value="F:heptose 7-phosphate kinase activity"/>
    <property type="evidence" value="ECO:0007669"/>
    <property type="project" value="TreeGrafter"/>
</dbReference>
<reference evidence="2" key="1">
    <citation type="submission" date="2021-02" db="EMBL/GenBank/DDBJ databases">
        <title>Infant gut strain persistence is associated with maternal origin, phylogeny, and functional potential including surface adhesion and iron acquisition.</title>
        <authorList>
            <person name="Lou Y.C."/>
        </authorList>
    </citation>
    <scope>NUCLEOTIDE SEQUENCE</scope>
    <source>
        <strain evidence="2">L3_101_000G1_dasL3_101_000G1_concoct_7_sub</strain>
    </source>
</reference>
<dbReference type="AlphaFoldDB" id="A0A9E1F2U1"/>
<dbReference type="Gene3D" id="3.40.1190.20">
    <property type="match status" value="1"/>
</dbReference>
<dbReference type="Pfam" id="PF00294">
    <property type="entry name" value="PfkB"/>
    <property type="match status" value="1"/>
</dbReference>
<evidence type="ECO:0000259" key="1">
    <source>
        <dbReference type="Pfam" id="PF00294"/>
    </source>
</evidence>
<dbReference type="SUPFAM" id="SSF53613">
    <property type="entry name" value="Ribokinase-like"/>
    <property type="match status" value="1"/>
</dbReference>
<comment type="caution">
    <text evidence="2">The sequence shown here is derived from an EMBL/GenBank/DDBJ whole genome shotgun (WGS) entry which is preliminary data.</text>
</comment>
<dbReference type="InterPro" id="IPR029056">
    <property type="entry name" value="Ribokinase-like"/>
</dbReference>
<feature type="domain" description="Carbohydrate kinase PfkB" evidence="1">
    <location>
        <begin position="6"/>
        <end position="124"/>
    </location>
</feature>
<evidence type="ECO:0000313" key="2">
    <source>
        <dbReference type="EMBL" id="MBS5830405.1"/>
    </source>
</evidence>
<protein>
    <submittedName>
        <fullName evidence="2">Bifunctional heptose 7-phosphate kinase/heptose 1-phosphate adenyltransferase</fullName>
    </submittedName>
</protein>
<dbReference type="EMBL" id="JAHAKR010000276">
    <property type="protein sequence ID" value="MBS5830405.1"/>
    <property type="molecule type" value="Genomic_DNA"/>
</dbReference>
<dbReference type="GO" id="GO:0033786">
    <property type="term" value="F:heptose-1-phosphate adenylyltransferase activity"/>
    <property type="evidence" value="ECO:0007669"/>
    <property type="project" value="TreeGrafter"/>
</dbReference>
<dbReference type="GO" id="GO:0005829">
    <property type="term" value="C:cytosol"/>
    <property type="evidence" value="ECO:0007669"/>
    <property type="project" value="TreeGrafter"/>
</dbReference>
<gene>
    <name evidence="2" type="ORF">KIC69_06220</name>
</gene>
<dbReference type="Proteomes" id="UP000824019">
    <property type="component" value="Unassembled WGS sequence"/>
</dbReference>